<accession>A0A848FEZ9</accession>
<dbReference type="GO" id="GO:0009927">
    <property type="term" value="F:histidine phosphotransfer kinase activity"/>
    <property type="evidence" value="ECO:0007669"/>
    <property type="project" value="TreeGrafter"/>
</dbReference>
<dbReference type="SMART" id="SM00388">
    <property type="entry name" value="HisKA"/>
    <property type="match status" value="1"/>
</dbReference>
<dbReference type="InterPro" id="IPR003018">
    <property type="entry name" value="GAF"/>
</dbReference>
<dbReference type="InterPro" id="IPR036890">
    <property type="entry name" value="HATPase_C_sf"/>
</dbReference>
<dbReference type="InterPro" id="IPR036097">
    <property type="entry name" value="HisK_dim/P_sf"/>
</dbReference>
<protein>
    <recommendedName>
        <fullName evidence="3">histidine kinase</fullName>
        <ecNumber evidence="3">2.7.13.3</ecNumber>
    </recommendedName>
</protein>
<comment type="caution">
    <text evidence="11">The sequence shown here is derived from an EMBL/GenBank/DDBJ whole genome shotgun (WGS) entry which is preliminary data.</text>
</comment>
<dbReference type="Gene3D" id="3.40.50.2300">
    <property type="match status" value="1"/>
</dbReference>
<keyword evidence="12" id="KW-1185">Reference proteome</keyword>
<keyword evidence="5" id="KW-0808">Transferase</keyword>
<evidence type="ECO:0000256" key="2">
    <source>
        <dbReference type="ARBA" id="ARBA00004429"/>
    </source>
</evidence>
<dbReference type="SUPFAM" id="SSF55781">
    <property type="entry name" value="GAF domain-like"/>
    <property type="match status" value="1"/>
</dbReference>
<dbReference type="InterPro" id="IPR003594">
    <property type="entry name" value="HATPase_dom"/>
</dbReference>
<dbReference type="Gene3D" id="3.30.450.20">
    <property type="entry name" value="PAS domain"/>
    <property type="match status" value="1"/>
</dbReference>
<dbReference type="CDD" id="cd17580">
    <property type="entry name" value="REC_2_DhkD-like"/>
    <property type="match status" value="1"/>
</dbReference>
<dbReference type="InterPro" id="IPR001789">
    <property type="entry name" value="Sig_transdc_resp-reg_receiver"/>
</dbReference>
<dbReference type="PANTHER" id="PTHR43047">
    <property type="entry name" value="TWO-COMPONENT HISTIDINE PROTEIN KINASE"/>
    <property type="match status" value="1"/>
</dbReference>
<dbReference type="Pfam" id="PF02518">
    <property type="entry name" value="HATPase_c"/>
    <property type="match status" value="1"/>
</dbReference>
<dbReference type="PROSITE" id="PS50109">
    <property type="entry name" value="HIS_KIN"/>
    <property type="match status" value="1"/>
</dbReference>
<dbReference type="SUPFAM" id="SSF55874">
    <property type="entry name" value="ATPase domain of HSP90 chaperone/DNA topoisomerase II/histidine kinase"/>
    <property type="match status" value="1"/>
</dbReference>
<dbReference type="EC" id="2.7.13.3" evidence="3"/>
<dbReference type="PANTHER" id="PTHR43047:SF72">
    <property type="entry name" value="OSMOSENSING HISTIDINE PROTEIN KINASE SLN1"/>
    <property type="match status" value="1"/>
</dbReference>
<dbReference type="SMART" id="SM00448">
    <property type="entry name" value="REC"/>
    <property type="match status" value="1"/>
</dbReference>
<dbReference type="CDD" id="cd00082">
    <property type="entry name" value="HisKA"/>
    <property type="match status" value="1"/>
</dbReference>
<dbReference type="FunFam" id="3.30.565.10:FF:000006">
    <property type="entry name" value="Sensor histidine kinase WalK"/>
    <property type="match status" value="1"/>
</dbReference>
<dbReference type="GO" id="GO:0005886">
    <property type="term" value="C:plasma membrane"/>
    <property type="evidence" value="ECO:0007669"/>
    <property type="project" value="UniProtKB-SubCell"/>
</dbReference>
<dbReference type="PRINTS" id="PR00344">
    <property type="entry name" value="BCTRLSENSOR"/>
</dbReference>
<dbReference type="CDD" id="cd00075">
    <property type="entry name" value="HATPase"/>
    <property type="match status" value="1"/>
</dbReference>
<comment type="catalytic activity">
    <reaction evidence="1">
        <text>ATP + protein L-histidine = ADP + protein N-phospho-L-histidine.</text>
        <dbReference type="EC" id="2.7.13.3"/>
    </reaction>
</comment>
<dbReference type="InterPro" id="IPR003661">
    <property type="entry name" value="HisK_dim/P_dom"/>
</dbReference>
<feature type="domain" description="Response regulatory" evidence="10">
    <location>
        <begin position="569"/>
        <end position="685"/>
    </location>
</feature>
<feature type="region of interest" description="Disordered" evidence="8">
    <location>
        <begin position="682"/>
        <end position="720"/>
    </location>
</feature>
<dbReference type="InterPro" id="IPR004358">
    <property type="entry name" value="Sig_transdc_His_kin-like_C"/>
</dbReference>
<dbReference type="SMART" id="SM00387">
    <property type="entry name" value="HATPase_c"/>
    <property type="match status" value="1"/>
</dbReference>
<evidence type="ECO:0000256" key="6">
    <source>
        <dbReference type="ARBA" id="ARBA00022777"/>
    </source>
</evidence>
<dbReference type="InterPro" id="IPR011006">
    <property type="entry name" value="CheY-like_superfamily"/>
</dbReference>
<evidence type="ECO:0000256" key="1">
    <source>
        <dbReference type="ARBA" id="ARBA00000085"/>
    </source>
</evidence>
<dbReference type="GO" id="GO:0000155">
    <property type="term" value="F:phosphorelay sensor kinase activity"/>
    <property type="evidence" value="ECO:0007669"/>
    <property type="project" value="InterPro"/>
</dbReference>
<dbReference type="SUPFAM" id="SSF52172">
    <property type="entry name" value="CheY-like"/>
    <property type="match status" value="1"/>
</dbReference>
<evidence type="ECO:0000259" key="9">
    <source>
        <dbReference type="PROSITE" id="PS50109"/>
    </source>
</evidence>
<dbReference type="Gene3D" id="3.30.565.10">
    <property type="entry name" value="Histidine kinase-like ATPase, C-terminal domain"/>
    <property type="match status" value="1"/>
</dbReference>
<feature type="domain" description="Histidine kinase" evidence="9">
    <location>
        <begin position="331"/>
        <end position="549"/>
    </location>
</feature>
<dbReference type="SMART" id="SM00065">
    <property type="entry name" value="GAF"/>
    <property type="match status" value="1"/>
</dbReference>
<evidence type="ECO:0000313" key="12">
    <source>
        <dbReference type="Proteomes" id="UP000574067"/>
    </source>
</evidence>
<dbReference type="Proteomes" id="UP000574067">
    <property type="component" value="Unassembled WGS sequence"/>
</dbReference>
<dbReference type="Pfam" id="PF00072">
    <property type="entry name" value="Response_reg"/>
    <property type="match status" value="1"/>
</dbReference>
<proteinExistence type="predicted"/>
<evidence type="ECO:0000313" key="11">
    <source>
        <dbReference type="EMBL" id="NML17964.1"/>
    </source>
</evidence>
<evidence type="ECO:0000256" key="8">
    <source>
        <dbReference type="SAM" id="MobiDB-lite"/>
    </source>
</evidence>
<evidence type="ECO:0000256" key="4">
    <source>
        <dbReference type="ARBA" id="ARBA00022553"/>
    </source>
</evidence>
<dbReference type="PROSITE" id="PS50110">
    <property type="entry name" value="RESPONSE_REGULATORY"/>
    <property type="match status" value="1"/>
</dbReference>
<evidence type="ECO:0000256" key="5">
    <source>
        <dbReference type="ARBA" id="ARBA00022679"/>
    </source>
</evidence>
<dbReference type="RefSeq" id="WP_169162866.1">
    <property type="nucleotide sequence ID" value="NZ_JABBFW010000025.1"/>
</dbReference>
<comment type="subcellular location">
    <subcellularLocation>
        <location evidence="2">Cell inner membrane</location>
        <topology evidence="2">Multi-pass membrane protein</topology>
    </subcellularLocation>
</comment>
<dbReference type="Pfam" id="PF13185">
    <property type="entry name" value="GAF_2"/>
    <property type="match status" value="1"/>
</dbReference>
<evidence type="ECO:0000256" key="3">
    <source>
        <dbReference type="ARBA" id="ARBA00012438"/>
    </source>
</evidence>
<evidence type="ECO:0000256" key="7">
    <source>
        <dbReference type="PROSITE-ProRule" id="PRU00169"/>
    </source>
</evidence>
<feature type="modified residue" description="4-aspartylphosphate" evidence="7">
    <location>
        <position position="618"/>
    </location>
</feature>
<dbReference type="Gene3D" id="1.10.287.130">
    <property type="match status" value="1"/>
</dbReference>
<keyword evidence="4 7" id="KW-0597">Phosphoprotein</keyword>
<dbReference type="SUPFAM" id="SSF47384">
    <property type="entry name" value="Homodimeric domain of signal transducing histidine kinase"/>
    <property type="match status" value="1"/>
</dbReference>
<evidence type="ECO:0000259" key="10">
    <source>
        <dbReference type="PROSITE" id="PS50110"/>
    </source>
</evidence>
<gene>
    <name evidence="11" type="ORF">HHL10_23625</name>
</gene>
<sequence length="720" mass="77447">MFLSLRGWLPSWPFLASRQAQAELNRQVTDLQALHELSSRLLEARTLPQQLGLILQALCRLHGAARGLVVLHEPPLPTLAVAASEGFGAPALQALGRLRVGEGACGLAVRQGRRVVVRDTDTDPGFAPWRELARQEGFRAVHSTPLVALDGQVMGSISVFGAQPAEPDERLQRLADICARKAAVHAERERSQRRAQRADERLIGVLASSPLAFGILEPMLSPSGVVADLRWVYANAATAALVGRELPPQLPLRESLGDDDAALEPLLAVAAQGRGREFEWQPPGVARGCFHVIASPVPEGVAVWFTDVTQRKRQEQLLRESDRRKDEFLATLAHELRNPLAPIRQAALVSRAPNATEAQRRWSHEVIDRQIGHMALLLDDLLDMSRITRGKLALRKCATELRAVLDAAIETARPLLDAKRHRLELIAPAQPVRFEADPLRLAQILSNLLTNAAKYTDPGGHIRLRAEVTDAEMVLSVADNGIGIAPEVLPTVFGMFSQVAAHDERSAGGLGIGLALARGLAELHGGRITARSDGPGQGSEFTLRVPRGRLPAGEGGDTAPAPSVAAGLRVLVADDNADARDSLATLLALHGHTVLAAADGNEALRLLERERCDVALLDIGMPGRDGHEVARALRQHSPDQCPLLVAVTGWGQDQDRTRSRDAGFDGHLTKPVDLTALLRVLERGRDPYGPPTPVRPGRTGSDQPDASPPASERSEPGAGA</sequence>
<dbReference type="Pfam" id="PF00512">
    <property type="entry name" value="HisKA"/>
    <property type="match status" value="1"/>
</dbReference>
<name>A0A848FEZ9_9BURK</name>
<dbReference type="Gene3D" id="3.30.450.40">
    <property type="match status" value="1"/>
</dbReference>
<dbReference type="EMBL" id="JABBFW010000025">
    <property type="protein sequence ID" value="NML17964.1"/>
    <property type="molecule type" value="Genomic_DNA"/>
</dbReference>
<dbReference type="InterPro" id="IPR005467">
    <property type="entry name" value="His_kinase_dom"/>
</dbReference>
<keyword evidence="6" id="KW-0418">Kinase</keyword>
<dbReference type="InterPro" id="IPR029016">
    <property type="entry name" value="GAF-like_dom_sf"/>
</dbReference>
<organism evidence="11 12">
    <name type="scientific">Azohydromonas caseinilytica</name>
    <dbReference type="NCBI Taxonomy" id="2728836"/>
    <lineage>
        <taxon>Bacteria</taxon>
        <taxon>Pseudomonadati</taxon>
        <taxon>Pseudomonadota</taxon>
        <taxon>Betaproteobacteria</taxon>
        <taxon>Burkholderiales</taxon>
        <taxon>Sphaerotilaceae</taxon>
        <taxon>Azohydromonas</taxon>
    </lineage>
</organism>
<reference evidence="11 12" key="1">
    <citation type="submission" date="2020-04" db="EMBL/GenBank/DDBJ databases">
        <title>Azohydromonas sp. isolated from soil.</title>
        <authorList>
            <person name="Dahal R.H."/>
        </authorList>
    </citation>
    <scope>NUCLEOTIDE SEQUENCE [LARGE SCALE GENOMIC DNA]</scope>
    <source>
        <strain evidence="11 12">G-1-1-14</strain>
    </source>
</reference>
<dbReference type="AlphaFoldDB" id="A0A848FEZ9"/>